<sequence length="166" mass="17757">MNGYVMALRLIFLVTLWLPIGCNSGPTPPDNLPTLHPVKLKLLQDGMPLADASVRLVPNGERSSWYSGGTTDADGIVAIKTHGQFLGAPEGSYRVTISKIEMPEAATSTLEDLNKKASQGSTFDLVDPKFGNPAKTTLRLEVAAESNEQEFDLGPAVRTPRKGPPG</sequence>
<reference evidence="2 3" key="1">
    <citation type="submission" date="2018-02" db="EMBL/GenBank/DDBJ databases">
        <title>Comparative genomes isolates from brazilian mangrove.</title>
        <authorList>
            <person name="Araujo J.E."/>
            <person name="Taketani R.G."/>
            <person name="Silva M.C.P."/>
            <person name="Loureco M.V."/>
            <person name="Andreote F.D."/>
        </authorList>
    </citation>
    <scope>NUCLEOTIDE SEQUENCE [LARGE SCALE GENOMIC DNA]</scope>
    <source>
        <strain evidence="2 3">NAP PRIS-MGV</strain>
    </source>
</reference>
<protein>
    <recommendedName>
        <fullName evidence="4">Carboxypeptidase regulatory-like domain-containing protein</fullName>
    </recommendedName>
</protein>
<evidence type="ECO:0000313" key="3">
    <source>
        <dbReference type="Proteomes" id="UP000239388"/>
    </source>
</evidence>
<dbReference type="RefSeq" id="WP_105358140.1">
    <property type="nucleotide sequence ID" value="NZ_PUIB01000024.1"/>
</dbReference>
<feature type="region of interest" description="Disordered" evidence="1">
    <location>
        <begin position="145"/>
        <end position="166"/>
    </location>
</feature>
<evidence type="ECO:0008006" key="4">
    <source>
        <dbReference type="Google" id="ProtNLM"/>
    </source>
</evidence>
<dbReference type="EMBL" id="PUIB01000024">
    <property type="protein sequence ID" value="PQO28844.1"/>
    <property type="molecule type" value="Genomic_DNA"/>
</dbReference>
<name>A0A2S8FA80_9BACT</name>
<proteinExistence type="predicted"/>
<evidence type="ECO:0000313" key="2">
    <source>
        <dbReference type="EMBL" id="PQO28844.1"/>
    </source>
</evidence>
<dbReference type="Proteomes" id="UP000239388">
    <property type="component" value="Unassembled WGS sequence"/>
</dbReference>
<evidence type="ECO:0000256" key="1">
    <source>
        <dbReference type="SAM" id="MobiDB-lite"/>
    </source>
</evidence>
<dbReference type="OrthoDB" id="282582at2"/>
<accession>A0A2S8FA80</accession>
<organism evidence="2 3">
    <name type="scientific">Blastopirellula marina</name>
    <dbReference type="NCBI Taxonomy" id="124"/>
    <lineage>
        <taxon>Bacteria</taxon>
        <taxon>Pseudomonadati</taxon>
        <taxon>Planctomycetota</taxon>
        <taxon>Planctomycetia</taxon>
        <taxon>Pirellulales</taxon>
        <taxon>Pirellulaceae</taxon>
        <taxon>Blastopirellula</taxon>
    </lineage>
</organism>
<gene>
    <name evidence="2" type="ORF">C5Y98_24060</name>
</gene>
<dbReference type="AlphaFoldDB" id="A0A2S8FA80"/>
<comment type="caution">
    <text evidence="2">The sequence shown here is derived from an EMBL/GenBank/DDBJ whole genome shotgun (WGS) entry which is preliminary data.</text>
</comment>